<feature type="domain" description="RNA polymerase sigma factor 70 region 4 type 2" evidence="7">
    <location>
        <begin position="185"/>
        <end position="234"/>
    </location>
</feature>
<dbReference type="GO" id="GO:0016987">
    <property type="term" value="F:sigma factor activity"/>
    <property type="evidence" value="ECO:0007669"/>
    <property type="project" value="UniProtKB-KW"/>
</dbReference>
<dbReference type="Gene3D" id="1.10.1740.10">
    <property type="match status" value="1"/>
</dbReference>
<protein>
    <submittedName>
        <fullName evidence="8">RNA polymerase sigma factor</fullName>
    </submittedName>
</protein>
<evidence type="ECO:0000259" key="7">
    <source>
        <dbReference type="Pfam" id="PF08281"/>
    </source>
</evidence>
<dbReference type="GO" id="GO:0003677">
    <property type="term" value="F:DNA binding"/>
    <property type="evidence" value="ECO:0007669"/>
    <property type="project" value="UniProtKB-KW"/>
</dbReference>
<feature type="domain" description="RNA polymerase sigma-70 region 2" evidence="6">
    <location>
        <begin position="79"/>
        <end position="145"/>
    </location>
</feature>
<gene>
    <name evidence="8" type="ORF">F4Y42_08840</name>
</gene>
<evidence type="ECO:0000313" key="8">
    <source>
        <dbReference type="EMBL" id="MXY93539.1"/>
    </source>
</evidence>
<dbReference type="Pfam" id="PF04542">
    <property type="entry name" value="Sigma70_r2"/>
    <property type="match status" value="1"/>
</dbReference>
<evidence type="ECO:0000256" key="3">
    <source>
        <dbReference type="ARBA" id="ARBA00023082"/>
    </source>
</evidence>
<comment type="similarity">
    <text evidence="1">Belongs to the sigma-70 factor family. ECF subfamily.</text>
</comment>
<keyword evidence="5" id="KW-0804">Transcription</keyword>
<dbReference type="InterPro" id="IPR013325">
    <property type="entry name" value="RNA_pol_sigma_r2"/>
</dbReference>
<dbReference type="Gene3D" id="1.10.10.10">
    <property type="entry name" value="Winged helix-like DNA-binding domain superfamily/Winged helix DNA-binding domain"/>
    <property type="match status" value="1"/>
</dbReference>
<dbReference type="InterPro" id="IPR007627">
    <property type="entry name" value="RNA_pol_sigma70_r2"/>
</dbReference>
<dbReference type="CDD" id="cd06171">
    <property type="entry name" value="Sigma70_r4"/>
    <property type="match status" value="1"/>
</dbReference>
<comment type="caution">
    <text evidence="8">The sequence shown here is derived from an EMBL/GenBank/DDBJ whole genome shotgun (WGS) entry which is preliminary data.</text>
</comment>
<dbReference type="PANTHER" id="PTHR43133">
    <property type="entry name" value="RNA POLYMERASE ECF-TYPE SIGMA FACTO"/>
    <property type="match status" value="1"/>
</dbReference>
<dbReference type="AlphaFoldDB" id="A0A6B0YU55"/>
<dbReference type="NCBIfam" id="TIGR02937">
    <property type="entry name" value="sigma70-ECF"/>
    <property type="match status" value="1"/>
</dbReference>
<accession>A0A6B0YU55</accession>
<dbReference type="SUPFAM" id="SSF88946">
    <property type="entry name" value="Sigma2 domain of RNA polymerase sigma factors"/>
    <property type="match status" value="1"/>
</dbReference>
<dbReference type="InterPro" id="IPR036388">
    <property type="entry name" value="WH-like_DNA-bd_sf"/>
</dbReference>
<dbReference type="Pfam" id="PF08281">
    <property type="entry name" value="Sigma70_r4_2"/>
    <property type="match status" value="1"/>
</dbReference>
<organism evidence="8">
    <name type="scientific">Caldilineaceae bacterium SB0664_bin_27</name>
    <dbReference type="NCBI Taxonomy" id="2605260"/>
    <lineage>
        <taxon>Bacteria</taxon>
        <taxon>Bacillati</taxon>
        <taxon>Chloroflexota</taxon>
        <taxon>Caldilineae</taxon>
        <taxon>Caldilineales</taxon>
        <taxon>Caldilineaceae</taxon>
    </lineage>
</organism>
<dbReference type="EMBL" id="VXRG01000073">
    <property type="protein sequence ID" value="MXY93539.1"/>
    <property type="molecule type" value="Genomic_DNA"/>
</dbReference>
<keyword evidence="2" id="KW-0805">Transcription regulation</keyword>
<evidence type="ECO:0000256" key="2">
    <source>
        <dbReference type="ARBA" id="ARBA00023015"/>
    </source>
</evidence>
<dbReference type="InterPro" id="IPR013324">
    <property type="entry name" value="RNA_pol_sigma_r3/r4-like"/>
</dbReference>
<evidence type="ECO:0000256" key="1">
    <source>
        <dbReference type="ARBA" id="ARBA00010641"/>
    </source>
</evidence>
<sequence length="245" mass="27105">MSFGRLGLGKDVHMSLTHHEFTHGEPGRSAIRRGVDYGARPGLESGRGAVGSASRDGRGWPYSLIPAARAGDGQAFQGLVEAHRACAARLALSILQTEEAAADAVQEALIKVHRAMPRFQDGNFRAWLLRIVSNTCYDHLRSQKRQRALSLEQMIEESDFEAPASGEVQNPERYAVRQEQIAFLSRVIEALPSWYRDVVVLVDVQGYDYGEAAAYLRLPRGTVKSRLSRARAHLRDQLAAADLLL</sequence>
<keyword evidence="3" id="KW-0731">Sigma factor</keyword>
<evidence type="ECO:0000259" key="6">
    <source>
        <dbReference type="Pfam" id="PF04542"/>
    </source>
</evidence>
<reference evidence="8" key="1">
    <citation type="submission" date="2019-09" db="EMBL/GenBank/DDBJ databases">
        <title>Characterisation of the sponge microbiome using genome-centric metagenomics.</title>
        <authorList>
            <person name="Engelberts J.P."/>
            <person name="Robbins S.J."/>
            <person name="De Goeij J.M."/>
            <person name="Aranda M."/>
            <person name="Bell S.C."/>
            <person name="Webster N.S."/>
        </authorList>
    </citation>
    <scope>NUCLEOTIDE SEQUENCE</scope>
    <source>
        <strain evidence="8">SB0664_bin_27</strain>
    </source>
</reference>
<dbReference type="SUPFAM" id="SSF88659">
    <property type="entry name" value="Sigma3 and sigma4 domains of RNA polymerase sigma factors"/>
    <property type="match status" value="1"/>
</dbReference>
<dbReference type="InterPro" id="IPR014284">
    <property type="entry name" value="RNA_pol_sigma-70_dom"/>
</dbReference>
<dbReference type="PANTHER" id="PTHR43133:SF8">
    <property type="entry name" value="RNA POLYMERASE SIGMA FACTOR HI_1459-RELATED"/>
    <property type="match status" value="1"/>
</dbReference>
<proteinExistence type="inferred from homology"/>
<keyword evidence="4" id="KW-0238">DNA-binding</keyword>
<name>A0A6B0YU55_9CHLR</name>
<dbReference type="InterPro" id="IPR039425">
    <property type="entry name" value="RNA_pol_sigma-70-like"/>
</dbReference>
<evidence type="ECO:0000256" key="5">
    <source>
        <dbReference type="ARBA" id="ARBA00023163"/>
    </source>
</evidence>
<dbReference type="GO" id="GO:0006352">
    <property type="term" value="P:DNA-templated transcription initiation"/>
    <property type="evidence" value="ECO:0007669"/>
    <property type="project" value="InterPro"/>
</dbReference>
<evidence type="ECO:0000256" key="4">
    <source>
        <dbReference type="ARBA" id="ARBA00023125"/>
    </source>
</evidence>
<dbReference type="InterPro" id="IPR013249">
    <property type="entry name" value="RNA_pol_sigma70_r4_t2"/>
</dbReference>